<evidence type="ECO:0000256" key="3">
    <source>
        <dbReference type="ARBA" id="ARBA00022679"/>
    </source>
</evidence>
<dbReference type="Gene3D" id="3.40.50.150">
    <property type="entry name" value="Vaccinia Virus protein VP39"/>
    <property type="match status" value="1"/>
</dbReference>
<evidence type="ECO:0000256" key="1">
    <source>
        <dbReference type="ARBA" id="ARBA00008361"/>
    </source>
</evidence>
<dbReference type="PANTHER" id="PTHR12176">
    <property type="entry name" value="SAM-DEPENDENT METHYLTRANSFERASE SUPERFAMILY PROTEIN"/>
    <property type="match status" value="1"/>
</dbReference>
<sequence>MSLDSISTDHTDNYRYQLMLKVPDYSSRDYWDRRFTSDDDNVFEWLQPLSSITPFIRPEVEVRKRTNVKLLHIGCGSSLLSNELRRLLKAQEERSIILNVDFSPTAIERGQQYELKEFGNVKMCWGIVDLLDWANIRAVCSDNNIYFFDIIVEKSCSDAIACGLSIEMDVMSSESSSGNPESHGITKEIVLPQIALAVHLGRITRPGAVWIALSYSSDRFDYLKPSSEQSEAKSMWAIEYIHPLSTTNQDQHKEGTPVYRPEIFHYVYILRRKDQ</sequence>
<evidence type="ECO:0000313" key="4">
    <source>
        <dbReference type="EMBL" id="GJJ09145.1"/>
    </source>
</evidence>
<keyword evidence="2" id="KW-0489">Methyltransferase</keyword>
<dbReference type="GO" id="GO:0032259">
    <property type="term" value="P:methylation"/>
    <property type="evidence" value="ECO:0007669"/>
    <property type="project" value="UniProtKB-KW"/>
</dbReference>
<comment type="caution">
    <text evidence="4">The sequence shown here is derived from an EMBL/GenBank/DDBJ whole genome shotgun (WGS) entry which is preliminary data.</text>
</comment>
<evidence type="ECO:0000256" key="2">
    <source>
        <dbReference type="ARBA" id="ARBA00022603"/>
    </source>
</evidence>
<dbReference type="InterPro" id="IPR029063">
    <property type="entry name" value="SAM-dependent_MTases_sf"/>
</dbReference>
<dbReference type="InterPro" id="IPR051419">
    <property type="entry name" value="Lys/N-term_MeTrsfase_sf"/>
</dbReference>
<evidence type="ECO:0008006" key="6">
    <source>
        <dbReference type="Google" id="ProtNLM"/>
    </source>
</evidence>
<name>A0AAV5AB41_9AGAM</name>
<dbReference type="PANTHER" id="PTHR12176:SF84">
    <property type="entry name" value="METHYLTRANSFERASE DOMAIN-CONTAINING PROTEIN"/>
    <property type="match status" value="1"/>
</dbReference>
<dbReference type="GO" id="GO:0008168">
    <property type="term" value="F:methyltransferase activity"/>
    <property type="evidence" value="ECO:0007669"/>
    <property type="project" value="UniProtKB-KW"/>
</dbReference>
<keyword evidence="5" id="KW-1185">Reference proteome</keyword>
<dbReference type="AlphaFoldDB" id="A0AAV5AB41"/>
<evidence type="ECO:0000313" key="5">
    <source>
        <dbReference type="Proteomes" id="UP001050691"/>
    </source>
</evidence>
<dbReference type="EMBL" id="BPWL01000004">
    <property type="protein sequence ID" value="GJJ09145.1"/>
    <property type="molecule type" value="Genomic_DNA"/>
</dbReference>
<keyword evidence="3" id="KW-0808">Transferase</keyword>
<organism evidence="4 5">
    <name type="scientific">Clathrus columnatus</name>
    <dbReference type="NCBI Taxonomy" id="1419009"/>
    <lineage>
        <taxon>Eukaryota</taxon>
        <taxon>Fungi</taxon>
        <taxon>Dikarya</taxon>
        <taxon>Basidiomycota</taxon>
        <taxon>Agaricomycotina</taxon>
        <taxon>Agaricomycetes</taxon>
        <taxon>Phallomycetidae</taxon>
        <taxon>Phallales</taxon>
        <taxon>Clathraceae</taxon>
        <taxon>Clathrus</taxon>
    </lineage>
</organism>
<reference evidence="4" key="1">
    <citation type="submission" date="2021-10" db="EMBL/GenBank/DDBJ databases">
        <title>De novo Genome Assembly of Clathrus columnatus (Basidiomycota, Fungi) Using Illumina and Nanopore Sequence Data.</title>
        <authorList>
            <person name="Ogiso-Tanaka E."/>
            <person name="Itagaki H."/>
            <person name="Hosoya T."/>
            <person name="Hosaka K."/>
        </authorList>
    </citation>
    <scope>NUCLEOTIDE SEQUENCE</scope>
    <source>
        <strain evidence="4">MO-923</strain>
    </source>
</reference>
<comment type="similarity">
    <text evidence="1">Belongs to the methyltransferase superfamily.</text>
</comment>
<dbReference type="Proteomes" id="UP001050691">
    <property type="component" value="Unassembled WGS sequence"/>
</dbReference>
<proteinExistence type="inferred from homology"/>
<accession>A0AAV5AB41</accession>
<gene>
    <name evidence="4" type="ORF">Clacol_003367</name>
</gene>
<protein>
    <recommendedName>
        <fullName evidence="6">Methyltransferase type 11 domain-containing protein</fullName>
    </recommendedName>
</protein>
<dbReference type="SUPFAM" id="SSF53335">
    <property type="entry name" value="S-adenosyl-L-methionine-dependent methyltransferases"/>
    <property type="match status" value="1"/>
</dbReference>